<organism evidence="4 5">
    <name type="scientific">Exophiala mesophila</name>
    <name type="common">Black yeast-like fungus</name>
    <dbReference type="NCBI Taxonomy" id="212818"/>
    <lineage>
        <taxon>Eukaryota</taxon>
        <taxon>Fungi</taxon>
        <taxon>Dikarya</taxon>
        <taxon>Ascomycota</taxon>
        <taxon>Pezizomycotina</taxon>
        <taxon>Eurotiomycetes</taxon>
        <taxon>Chaetothyriomycetidae</taxon>
        <taxon>Chaetothyriales</taxon>
        <taxon>Herpotrichiellaceae</taxon>
        <taxon>Exophiala</taxon>
    </lineage>
</organism>
<dbReference type="Gene3D" id="1.20.5.170">
    <property type="match status" value="1"/>
</dbReference>
<accession>A0A438NAV8</accession>
<evidence type="ECO:0000259" key="3">
    <source>
        <dbReference type="PROSITE" id="PS00036"/>
    </source>
</evidence>
<gene>
    <name evidence="4" type="ORF">B0A52_03267</name>
</gene>
<dbReference type="PROSITE" id="PS00036">
    <property type="entry name" value="BZIP_BASIC"/>
    <property type="match status" value="1"/>
</dbReference>
<dbReference type="EMBL" id="NAJM01000010">
    <property type="protein sequence ID" value="RVX72914.1"/>
    <property type="molecule type" value="Genomic_DNA"/>
</dbReference>
<evidence type="ECO:0000256" key="2">
    <source>
        <dbReference type="SAM" id="MobiDB-lite"/>
    </source>
</evidence>
<dbReference type="SUPFAM" id="SSF57959">
    <property type="entry name" value="Leucine zipper domain"/>
    <property type="match status" value="1"/>
</dbReference>
<feature type="coiled-coil region" evidence="1">
    <location>
        <begin position="17"/>
        <end position="51"/>
    </location>
</feature>
<dbReference type="GO" id="GO:0003700">
    <property type="term" value="F:DNA-binding transcription factor activity"/>
    <property type="evidence" value="ECO:0007669"/>
    <property type="project" value="InterPro"/>
</dbReference>
<reference evidence="4 5" key="1">
    <citation type="submission" date="2017-03" db="EMBL/GenBank/DDBJ databases">
        <title>Genomes of endolithic fungi from Antarctica.</title>
        <authorList>
            <person name="Coleine C."/>
            <person name="Masonjones S."/>
            <person name="Stajich J.E."/>
        </authorList>
    </citation>
    <scope>NUCLEOTIDE SEQUENCE [LARGE SCALE GENOMIC DNA]</scope>
    <source>
        <strain evidence="4 5">CCFEE 6314</strain>
    </source>
</reference>
<keyword evidence="1" id="KW-0175">Coiled coil</keyword>
<feature type="compositionally biased region" description="Basic and acidic residues" evidence="2">
    <location>
        <begin position="90"/>
        <end position="99"/>
    </location>
</feature>
<evidence type="ECO:0000313" key="5">
    <source>
        <dbReference type="Proteomes" id="UP000288859"/>
    </source>
</evidence>
<dbReference type="InterPro" id="IPR004827">
    <property type="entry name" value="bZIP"/>
</dbReference>
<evidence type="ECO:0000256" key="1">
    <source>
        <dbReference type="SAM" id="Coils"/>
    </source>
</evidence>
<sequence>MKQKRKAQNRQAQRAFRIRQQEALDKAHLRMQALETELESAVTEKNHYERLFHDLTDKYEQLAVKCKQSATAGCDDVRGGAGLNKRRRGNANEKIPDFD</sequence>
<dbReference type="AlphaFoldDB" id="A0A438NAV8"/>
<dbReference type="OrthoDB" id="10359087at2759"/>
<proteinExistence type="predicted"/>
<dbReference type="Proteomes" id="UP000288859">
    <property type="component" value="Unassembled WGS sequence"/>
</dbReference>
<protein>
    <recommendedName>
        <fullName evidence="3">BZIP domain-containing protein</fullName>
    </recommendedName>
</protein>
<evidence type="ECO:0000313" key="4">
    <source>
        <dbReference type="EMBL" id="RVX72914.1"/>
    </source>
</evidence>
<name>A0A438NAV8_EXOME</name>
<dbReference type="InterPro" id="IPR046347">
    <property type="entry name" value="bZIP_sf"/>
</dbReference>
<comment type="caution">
    <text evidence="4">The sequence shown here is derived from an EMBL/GenBank/DDBJ whole genome shotgun (WGS) entry which is preliminary data.</text>
</comment>
<feature type="region of interest" description="Disordered" evidence="2">
    <location>
        <begin position="75"/>
        <end position="99"/>
    </location>
</feature>
<feature type="domain" description="BZIP" evidence="3">
    <location>
        <begin position="4"/>
        <end position="19"/>
    </location>
</feature>
<dbReference type="VEuPathDB" id="FungiDB:PV10_04013"/>